<organism evidence="2 3">
    <name type="scientific">Paenibacillus piri</name>
    <dbReference type="NCBI Taxonomy" id="2547395"/>
    <lineage>
        <taxon>Bacteria</taxon>
        <taxon>Bacillati</taxon>
        <taxon>Bacillota</taxon>
        <taxon>Bacilli</taxon>
        <taxon>Bacillales</taxon>
        <taxon>Paenibacillaceae</taxon>
        <taxon>Paenibacillus</taxon>
    </lineage>
</organism>
<dbReference type="Proteomes" id="UP000295636">
    <property type="component" value="Unassembled WGS sequence"/>
</dbReference>
<dbReference type="Gene3D" id="3.30.420.40">
    <property type="match status" value="2"/>
</dbReference>
<dbReference type="Pfam" id="PF00480">
    <property type="entry name" value="ROK"/>
    <property type="match status" value="1"/>
</dbReference>
<accession>A0A4R5K9V9</accession>
<proteinExistence type="inferred from homology"/>
<reference evidence="2 3" key="1">
    <citation type="submission" date="2019-03" db="EMBL/GenBank/DDBJ databases">
        <title>This is whole genome sequence of Paenibacillus sp MS74 strain.</title>
        <authorList>
            <person name="Trinh H.N."/>
        </authorList>
    </citation>
    <scope>NUCLEOTIDE SEQUENCE [LARGE SCALE GENOMIC DNA]</scope>
    <source>
        <strain evidence="2 3">MS74</strain>
    </source>
</reference>
<dbReference type="InterPro" id="IPR000600">
    <property type="entry name" value="ROK"/>
</dbReference>
<keyword evidence="3" id="KW-1185">Reference proteome</keyword>
<dbReference type="AlphaFoldDB" id="A0A4R5K9V9"/>
<comment type="caution">
    <text evidence="2">The sequence shown here is derived from an EMBL/GenBank/DDBJ whole genome shotgun (WGS) entry which is preliminary data.</text>
</comment>
<dbReference type="OrthoDB" id="9796533at2"/>
<evidence type="ECO:0000256" key="1">
    <source>
        <dbReference type="ARBA" id="ARBA00006479"/>
    </source>
</evidence>
<sequence>MSQDSIGSLPIMTLTFISNVIRSAAESGWHNVDVGGLMKNETGLTTVVVNRHRARGLAECRYGGDLQYRHMIYIGVGSGIAAGLYIDRQLLSGPRGGAGEIGHTTVEPDGPLCPCGNHGCLQLLSAGPAIEQEYRKTIRQSNHTQSFTDRGIDLQLVKAQDVCAAAENGDDLAIGVVKKAADYLGIAMANLLNTFNPEAIILGGFVPNASSLFVETAMKTMRQRAMHPLSSETVVMTSRFKEIGGALGAANFALDKYISLSFF</sequence>
<dbReference type="EMBL" id="SMRT01000024">
    <property type="protein sequence ID" value="TDF91819.1"/>
    <property type="molecule type" value="Genomic_DNA"/>
</dbReference>
<dbReference type="SUPFAM" id="SSF53067">
    <property type="entry name" value="Actin-like ATPase domain"/>
    <property type="match status" value="1"/>
</dbReference>
<protein>
    <submittedName>
        <fullName evidence="2">ROK family protein</fullName>
    </submittedName>
</protein>
<gene>
    <name evidence="2" type="ORF">E1757_31240</name>
</gene>
<dbReference type="InterPro" id="IPR043129">
    <property type="entry name" value="ATPase_NBD"/>
</dbReference>
<evidence type="ECO:0000313" key="3">
    <source>
        <dbReference type="Proteomes" id="UP000295636"/>
    </source>
</evidence>
<evidence type="ECO:0000313" key="2">
    <source>
        <dbReference type="EMBL" id="TDF91819.1"/>
    </source>
</evidence>
<comment type="similarity">
    <text evidence="1">Belongs to the ROK (NagC/XylR) family.</text>
</comment>
<dbReference type="PANTHER" id="PTHR18964">
    <property type="entry name" value="ROK (REPRESSOR, ORF, KINASE) FAMILY"/>
    <property type="match status" value="1"/>
</dbReference>
<name>A0A4R5K9V9_9BACL</name>
<dbReference type="PANTHER" id="PTHR18964:SF149">
    <property type="entry name" value="BIFUNCTIONAL UDP-N-ACETYLGLUCOSAMINE 2-EPIMERASE_N-ACETYLMANNOSAMINE KINASE"/>
    <property type="match status" value="1"/>
</dbReference>